<keyword evidence="1" id="KW-0472">Membrane</keyword>
<evidence type="ECO:0000313" key="2">
    <source>
        <dbReference type="EMBL" id="CAF2147390.1"/>
    </source>
</evidence>
<dbReference type="EMBL" id="HG994355">
    <property type="protein sequence ID" value="CAF2147390.1"/>
    <property type="molecule type" value="Genomic_DNA"/>
</dbReference>
<evidence type="ECO:0000256" key="1">
    <source>
        <dbReference type="SAM" id="Phobius"/>
    </source>
</evidence>
<reference evidence="2" key="1">
    <citation type="submission" date="2021-01" db="EMBL/GenBank/DDBJ databases">
        <authorList>
            <consortium name="Genoscope - CEA"/>
            <person name="William W."/>
        </authorList>
    </citation>
    <scope>NUCLEOTIDE SEQUENCE</scope>
</reference>
<keyword evidence="1" id="KW-1133">Transmembrane helix</keyword>
<dbReference type="AlphaFoldDB" id="A0A816XI95"/>
<gene>
    <name evidence="2" type="ORF">DARMORV10_A01P05750.1</name>
</gene>
<accession>A0A816XI95</accession>
<protein>
    <submittedName>
        <fullName evidence="2">(rape) hypothetical protein</fullName>
    </submittedName>
</protein>
<dbReference type="Proteomes" id="UP001295469">
    <property type="component" value="Chromosome A01"/>
</dbReference>
<keyword evidence="1" id="KW-0812">Transmembrane</keyword>
<proteinExistence type="predicted"/>
<name>A0A816XI95_BRANA</name>
<feature type="transmembrane region" description="Helical" evidence="1">
    <location>
        <begin position="30"/>
        <end position="52"/>
    </location>
</feature>
<feature type="transmembrane region" description="Helical" evidence="1">
    <location>
        <begin position="64"/>
        <end position="85"/>
    </location>
</feature>
<feature type="transmembrane region" description="Helical" evidence="1">
    <location>
        <begin position="184"/>
        <end position="205"/>
    </location>
</feature>
<sequence>MNRIHSRIWSNNWFDHEPPSLSLFVILTKFYPYFTVDFSLPLLSGAVSILGLISYLDLTMTKEYVMLILLMMIVFSPFLPPLQFFGSSDGIILTGPDFTRKFNTVESNTADSVEIRVCDAIGVVYMAESLDACEKLILERDMLMLSTTTTRSFFVTKETAQVVNKYICRPNVAVMRVPIHTDHLYGLITRGLLFYTFVFLLLRFFS</sequence>
<organism evidence="2">
    <name type="scientific">Brassica napus</name>
    <name type="common">Rape</name>
    <dbReference type="NCBI Taxonomy" id="3708"/>
    <lineage>
        <taxon>Eukaryota</taxon>
        <taxon>Viridiplantae</taxon>
        <taxon>Streptophyta</taxon>
        <taxon>Embryophyta</taxon>
        <taxon>Tracheophyta</taxon>
        <taxon>Spermatophyta</taxon>
        <taxon>Magnoliopsida</taxon>
        <taxon>eudicotyledons</taxon>
        <taxon>Gunneridae</taxon>
        <taxon>Pentapetalae</taxon>
        <taxon>rosids</taxon>
        <taxon>malvids</taxon>
        <taxon>Brassicales</taxon>
        <taxon>Brassicaceae</taxon>
        <taxon>Brassiceae</taxon>
        <taxon>Brassica</taxon>
    </lineage>
</organism>